<keyword evidence="2" id="KW-0812">Transmembrane</keyword>
<evidence type="ECO:0000313" key="3">
    <source>
        <dbReference type="EMBL" id="GBP80442.1"/>
    </source>
</evidence>
<name>A0A4C1YZR0_EUMVA</name>
<evidence type="ECO:0000313" key="4">
    <source>
        <dbReference type="Proteomes" id="UP000299102"/>
    </source>
</evidence>
<dbReference type="Proteomes" id="UP000299102">
    <property type="component" value="Unassembled WGS sequence"/>
</dbReference>
<evidence type="ECO:0000256" key="1">
    <source>
        <dbReference type="SAM" id="MobiDB-lite"/>
    </source>
</evidence>
<evidence type="ECO:0000256" key="2">
    <source>
        <dbReference type="SAM" id="Phobius"/>
    </source>
</evidence>
<feature type="transmembrane region" description="Helical" evidence="2">
    <location>
        <begin position="33"/>
        <end position="50"/>
    </location>
</feature>
<feature type="region of interest" description="Disordered" evidence="1">
    <location>
        <begin position="59"/>
        <end position="85"/>
    </location>
</feature>
<proteinExistence type="predicted"/>
<organism evidence="3 4">
    <name type="scientific">Eumeta variegata</name>
    <name type="common">Bagworm moth</name>
    <name type="synonym">Eumeta japonica</name>
    <dbReference type="NCBI Taxonomy" id="151549"/>
    <lineage>
        <taxon>Eukaryota</taxon>
        <taxon>Metazoa</taxon>
        <taxon>Ecdysozoa</taxon>
        <taxon>Arthropoda</taxon>
        <taxon>Hexapoda</taxon>
        <taxon>Insecta</taxon>
        <taxon>Pterygota</taxon>
        <taxon>Neoptera</taxon>
        <taxon>Endopterygota</taxon>
        <taxon>Lepidoptera</taxon>
        <taxon>Glossata</taxon>
        <taxon>Ditrysia</taxon>
        <taxon>Tineoidea</taxon>
        <taxon>Psychidae</taxon>
        <taxon>Oiketicinae</taxon>
        <taxon>Eumeta</taxon>
    </lineage>
</organism>
<accession>A0A4C1YZR0</accession>
<protein>
    <submittedName>
        <fullName evidence="3">Uncharacterized protein</fullName>
    </submittedName>
</protein>
<keyword evidence="4" id="KW-1185">Reference proteome</keyword>
<comment type="caution">
    <text evidence="3">The sequence shown here is derived from an EMBL/GenBank/DDBJ whole genome shotgun (WGS) entry which is preliminary data.</text>
</comment>
<reference evidence="3 4" key="1">
    <citation type="journal article" date="2019" name="Commun. Biol.">
        <title>The bagworm genome reveals a unique fibroin gene that provides high tensile strength.</title>
        <authorList>
            <person name="Kono N."/>
            <person name="Nakamura H."/>
            <person name="Ohtoshi R."/>
            <person name="Tomita M."/>
            <person name="Numata K."/>
            <person name="Arakawa K."/>
        </authorList>
    </citation>
    <scope>NUCLEOTIDE SEQUENCE [LARGE SCALE GENOMIC DNA]</scope>
</reference>
<dbReference type="EMBL" id="BGZK01001463">
    <property type="protein sequence ID" value="GBP80442.1"/>
    <property type="molecule type" value="Genomic_DNA"/>
</dbReference>
<keyword evidence="2" id="KW-0472">Membrane</keyword>
<keyword evidence="2" id="KW-1133">Transmembrane helix</keyword>
<sequence length="85" mass="9510">MTNGVTIVLPVVALVCHRTSCLIASLAWASRPLRSHVILIFLVVASDMIFTRNVDSRRYSAAGPRDRRGERAPRDTGREMLNDFI</sequence>
<dbReference type="AlphaFoldDB" id="A0A4C1YZR0"/>
<gene>
    <name evidence="3" type="ORF">EVAR_53283_1</name>
</gene>